<organism evidence="1 2">
    <name type="scientific">Beggiatoa leptomitoformis</name>
    <dbReference type="NCBI Taxonomy" id="288004"/>
    <lineage>
        <taxon>Bacteria</taxon>
        <taxon>Pseudomonadati</taxon>
        <taxon>Pseudomonadota</taxon>
        <taxon>Gammaproteobacteria</taxon>
        <taxon>Thiotrichales</taxon>
        <taxon>Thiotrichaceae</taxon>
        <taxon>Beggiatoa</taxon>
    </lineage>
</organism>
<proteinExistence type="predicted"/>
<dbReference type="Proteomes" id="UP000234271">
    <property type="component" value="Chromosome"/>
</dbReference>
<reference evidence="2" key="1">
    <citation type="submission" date="2016-12" db="EMBL/GenBank/DDBJ databases">
        <title>Complete Genome Sequence of Beggiatoa leptomitiformis D-401.</title>
        <authorList>
            <person name="Fomenkov A."/>
            <person name="Vincze T."/>
            <person name="Grabovich M."/>
            <person name="Anton B.P."/>
            <person name="Dubinina G."/>
            <person name="Orlova M."/>
            <person name="Belousova E."/>
            <person name="Roberts R.J."/>
        </authorList>
    </citation>
    <scope>NUCLEOTIDE SEQUENCE [LARGE SCALE GENOMIC DNA]</scope>
    <source>
        <strain evidence="2">D-401</strain>
    </source>
</reference>
<evidence type="ECO:0000313" key="1">
    <source>
        <dbReference type="EMBL" id="AUI67726.1"/>
    </source>
</evidence>
<name>A0A2N9YB77_9GAMM</name>
<accession>A0A2N9YB77</accession>
<dbReference type="KEGG" id="blep:AL038_03240"/>
<protein>
    <submittedName>
        <fullName evidence="1">Uncharacterized protein</fullName>
    </submittedName>
</protein>
<sequence>MATFAILHEALAEQAKHETALSSLTLVCAEKELATFRQQISAHQSELLILDLTLLGENPLETIHTFKEQAQATTIIVIYAFAKWELIQQLITNGVRIIKAPINFRLLQASLFNTFSTTMNPKIATAPIPTFRYSANELSRLQEIKSGVDCECPNHLADLVLSLQSFEDYSQRCQNKNEKDAAIHAMLHRKTAQARVLMEEALTELCRHENIVLEM</sequence>
<dbReference type="AlphaFoldDB" id="A0A2N9YB77"/>
<dbReference type="EMBL" id="CP018889">
    <property type="protein sequence ID" value="AUI67726.1"/>
    <property type="molecule type" value="Genomic_DNA"/>
</dbReference>
<keyword evidence="2" id="KW-1185">Reference proteome</keyword>
<dbReference type="InterPro" id="IPR011006">
    <property type="entry name" value="CheY-like_superfamily"/>
</dbReference>
<evidence type="ECO:0000313" key="2">
    <source>
        <dbReference type="Proteomes" id="UP000234271"/>
    </source>
</evidence>
<dbReference type="SUPFAM" id="SSF52172">
    <property type="entry name" value="CheY-like"/>
    <property type="match status" value="1"/>
</dbReference>
<dbReference type="RefSeq" id="WP_062148958.1">
    <property type="nucleotide sequence ID" value="NZ_CP012373.2"/>
</dbReference>
<dbReference type="OrthoDB" id="9800334at2"/>
<dbReference type="Gene3D" id="3.40.50.2300">
    <property type="match status" value="1"/>
</dbReference>
<gene>
    <name evidence="1" type="ORF">BLE401_02790</name>
</gene>